<evidence type="ECO:0000313" key="4">
    <source>
        <dbReference type="EMBL" id="VAW33925.1"/>
    </source>
</evidence>
<dbReference type="InterPro" id="IPR002698">
    <property type="entry name" value="FTHF_cligase"/>
</dbReference>
<dbReference type="EC" id="6.3.3.2" evidence="4"/>
<sequence length="185" mass="21590">MKFDKTLRNQLQQLRYRLSSPEKLQLNRIICDNIALHPVFQSSTNIATYHSINSEVNLETLNKHNKNFFLPVVKEQHTMTFNYYRTKQKLTKNKFGILEPVNNEIINQQDIHLCLVPLVGFNRKGDRLGMGGGYYDRYFKLNKFHQKPTILAGVAYDFQENGTITAQTWDIPLDIIFTNNEVIIP</sequence>
<dbReference type="PIRSF" id="PIRSF006806">
    <property type="entry name" value="FTHF_cligase"/>
    <property type="match status" value="1"/>
</dbReference>
<dbReference type="InterPro" id="IPR037171">
    <property type="entry name" value="NagB/RpiA_transferase-like"/>
</dbReference>
<reference evidence="4" key="1">
    <citation type="submission" date="2018-06" db="EMBL/GenBank/DDBJ databases">
        <authorList>
            <person name="Zhirakovskaya E."/>
        </authorList>
    </citation>
    <scope>NUCLEOTIDE SEQUENCE</scope>
</reference>
<dbReference type="GO" id="GO:0030272">
    <property type="term" value="F:5-formyltetrahydrofolate cyclo-ligase activity"/>
    <property type="evidence" value="ECO:0007669"/>
    <property type="project" value="UniProtKB-EC"/>
</dbReference>
<dbReference type="GO" id="GO:0035999">
    <property type="term" value="P:tetrahydrofolate interconversion"/>
    <property type="evidence" value="ECO:0007669"/>
    <property type="project" value="TreeGrafter"/>
</dbReference>
<dbReference type="AlphaFoldDB" id="A0A3B0US74"/>
<keyword evidence="3" id="KW-0067">ATP-binding</keyword>
<dbReference type="PANTHER" id="PTHR23407">
    <property type="entry name" value="ATPASE INHIBITOR/5-FORMYLTETRAHYDROFOLATE CYCLO-LIGASE"/>
    <property type="match status" value="1"/>
</dbReference>
<dbReference type="Pfam" id="PF01812">
    <property type="entry name" value="5-FTHF_cyc-lig"/>
    <property type="match status" value="1"/>
</dbReference>
<dbReference type="SUPFAM" id="SSF100950">
    <property type="entry name" value="NagB/RpiA/CoA transferase-like"/>
    <property type="match status" value="1"/>
</dbReference>
<dbReference type="NCBIfam" id="TIGR02727">
    <property type="entry name" value="MTHFS_bact"/>
    <property type="match status" value="1"/>
</dbReference>
<accession>A0A3B0US74</accession>
<keyword evidence="2" id="KW-0547">Nucleotide-binding</keyword>
<dbReference type="PANTHER" id="PTHR23407:SF1">
    <property type="entry name" value="5-FORMYLTETRAHYDROFOLATE CYCLO-LIGASE"/>
    <property type="match status" value="1"/>
</dbReference>
<dbReference type="Gene3D" id="3.40.50.10420">
    <property type="entry name" value="NagB/RpiA/CoA transferase-like"/>
    <property type="match status" value="1"/>
</dbReference>
<protein>
    <submittedName>
        <fullName evidence="4">5-formyltetrahydrofolate cyclo-ligase</fullName>
        <ecNumber evidence="4">6.3.3.2</ecNumber>
    </submittedName>
</protein>
<dbReference type="EMBL" id="UOEW01000048">
    <property type="protein sequence ID" value="VAW33925.1"/>
    <property type="molecule type" value="Genomic_DNA"/>
</dbReference>
<evidence type="ECO:0000256" key="2">
    <source>
        <dbReference type="ARBA" id="ARBA00022741"/>
    </source>
</evidence>
<dbReference type="InterPro" id="IPR024185">
    <property type="entry name" value="FTHF_cligase-like_sf"/>
</dbReference>
<evidence type="ECO:0000256" key="3">
    <source>
        <dbReference type="ARBA" id="ARBA00022840"/>
    </source>
</evidence>
<comment type="similarity">
    <text evidence="1">Belongs to the 5-formyltetrahydrofolate cyclo-ligase family.</text>
</comment>
<keyword evidence="4" id="KW-0436">Ligase</keyword>
<dbReference type="GO" id="GO:0005524">
    <property type="term" value="F:ATP binding"/>
    <property type="evidence" value="ECO:0007669"/>
    <property type="project" value="UniProtKB-KW"/>
</dbReference>
<gene>
    <name evidence="4" type="ORF">MNBD_GAMMA01-748</name>
</gene>
<name>A0A3B0US74_9ZZZZ</name>
<dbReference type="GO" id="GO:0009396">
    <property type="term" value="P:folic acid-containing compound biosynthetic process"/>
    <property type="evidence" value="ECO:0007669"/>
    <property type="project" value="TreeGrafter"/>
</dbReference>
<evidence type="ECO:0000256" key="1">
    <source>
        <dbReference type="ARBA" id="ARBA00010638"/>
    </source>
</evidence>
<proteinExistence type="inferred from homology"/>
<organism evidence="4">
    <name type="scientific">hydrothermal vent metagenome</name>
    <dbReference type="NCBI Taxonomy" id="652676"/>
    <lineage>
        <taxon>unclassified sequences</taxon>
        <taxon>metagenomes</taxon>
        <taxon>ecological metagenomes</taxon>
    </lineage>
</organism>